<dbReference type="VEuPathDB" id="FungiDB:BTJ68_12796"/>
<accession>A0A3M7FK84</accession>
<dbReference type="InterPro" id="IPR011333">
    <property type="entry name" value="SKP1/BTB/POZ_sf"/>
</dbReference>
<dbReference type="SUPFAM" id="SSF54695">
    <property type="entry name" value="POZ domain"/>
    <property type="match status" value="1"/>
</dbReference>
<dbReference type="AlphaFoldDB" id="A0A3M7FK84"/>
<gene>
    <name evidence="2" type="ORF">D0861_04339</name>
</gene>
<dbReference type="Proteomes" id="UP000268823">
    <property type="component" value="Unassembled WGS sequence"/>
</dbReference>
<name>A0A3M7FK84_HORWE</name>
<evidence type="ECO:0000313" key="2">
    <source>
        <dbReference type="EMBL" id="RMY89279.1"/>
    </source>
</evidence>
<dbReference type="EMBL" id="QWIR01000067">
    <property type="protein sequence ID" value="RMY89279.1"/>
    <property type="molecule type" value="Genomic_DNA"/>
</dbReference>
<dbReference type="OrthoDB" id="194443at2759"/>
<organism evidence="2 3">
    <name type="scientific">Hortaea werneckii</name>
    <name type="common">Black yeast</name>
    <name type="synonym">Cladosporium werneckii</name>
    <dbReference type="NCBI Taxonomy" id="91943"/>
    <lineage>
        <taxon>Eukaryota</taxon>
        <taxon>Fungi</taxon>
        <taxon>Dikarya</taxon>
        <taxon>Ascomycota</taxon>
        <taxon>Pezizomycotina</taxon>
        <taxon>Dothideomycetes</taxon>
        <taxon>Dothideomycetidae</taxon>
        <taxon>Mycosphaerellales</taxon>
        <taxon>Teratosphaeriaceae</taxon>
        <taxon>Hortaea</taxon>
    </lineage>
</organism>
<dbReference type="Gene3D" id="3.30.710.10">
    <property type="entry name" value="Potassium Channel Kv1.1, Chain A"/>
    <property type="match status" value="1"/>
</dbReference>
<proteinExistence type="predicted"/>
<reference evidence="2 3" key="1">
    <citation type="journal article" date="2018" name="BMC Genomics">
        <title>Genomic evidence for intraspecific hybridization in a clonal and extremely halotolerant yeast.</title>
        <authorList>
            <person name="Gostincar C."/>
            <person name="Stajich J.E."/>
            <person name="Zupancic J."/>
            <person name="Zalar P."/>
            <person name="Gunde-Cimerman N."/>
        </authorList>
    </citation>
    <scope>NUCLEOTIDE SEQUENCE [LARGE SCALE GENOMIC DNA]</scope>
    <source>
        <strain evidence="2 3">EXF-2788</strain>
    </source>
</reference>
<sequence>MLAYTTRCTSFDVQATRSFAPATNNHPSHQLPTTIKLIATSLPSKPSPQLLAPVAFRDLMESLTDDEMVSVMLNDDGSVLKIQRILLLNLSPWFKKALTSGFIEGQSLTLRFPGVPSDVVQTFVYWIFHGTLPWSDWRDGVAQGDLVQTNEELQAILARLWMFSEEHLLPGLQDVAIHALSHQLLYTFPSVELLLEVYEGTAPDSPLRKLMANEVASGWRGQERRFSTQSSPAYSRADLDRVGTVPGFTADFAIALERQVVGMDLSDDERAACLWRLRGA</sequence>
<protein>
    <recommendedName>
        <fullName evidence="1">BTB domain-containing protein</fullName>
    </recommendedName>
</protein>
<feature type="domain" description="BTB" evidence="1">
    <location>
        <begin position="69"/>
        <end position="136"/>
    </location>
</feature>
<comment type="caution">
    <text evidence="2">The sequence shown here is derived from an EMBL/GenBank/DDBJ whole genome shotgun (WGS) entry which is preliminary data.</text>
</comment>
<dbReference type="InterPro" id="IPR000210">
    <property type="entry name" value="BTB/POZ_dom"/>
</dbReference>
<dbReference type="PROSITE" id="PS50097">
    <property type="entry name" value="BTB"/>
    <property type="match status" value="1"/>
</dbReference>
<dbReference type="CDD" id="cd18186">
    <property type="entry name" value="BTB_POZ_ZBTB_KLHL-like"/>
    <property type="match status" value="1"/>
</dbReference>
<evidence type="ECO:0000313" key="3">
    <source>
        <dbReference type="Proteomes" id="UP000268823"/>
    </source>
</evidence>
<evidence type="ECO:0000259" key="1">
    <source>
        <dbReference type="PROSITE" id="PS50097"/>
    </source>
</evidence>